<dbReference type="EMBL" id="MT142255">
    <property type="protein sequence ID" value="QJA76965.1"/>
    <property type="molecule type" value="Genomic_DNA"/>
</dbReference>
<dbReference type="AlphaFoldDB" id="A0A6M3K6L1"/>
<evidence type="ECO:0000313" key="2">
    <source>
        <dbReference type="EMBL" id="QJA76965.1"/>
    </source>
</evidence>
<reference evidence="2" key="1">
    <citation type="submission" date="2020-03" db="EMBL/GenBank/DDBJ databases">
        <title>The deep terrestrial virosphere.</title>
        <authorList>
            <person name="Holmfeldt K."/>
            <person name="Nilsson E."/>
            <person name="Simone D."/>
            <person name="Lopez-Fernandez M."/>
            <person name="Wu X."/>
            <person name="de Brujin I."/>
            <person name="Lundin D."/>
            <person name="Andersson A."/>
            <person name="Bertilsson S."/>
            <person name="Dopson M."/>
        </authorList>
    </citation>
    <scope>NUCLEOTIDE SEQUENCE</scope>
    <source>
        <strain evidence="2">MM415A01388</strain>
    </source>
</reference>
<feature type="coiled-coil region" evidence="1">
    <location>
        <begin position="23"/>
        <end position="57"/>
    </location>
</feature>
<proteinExistence type="predicted"/>
<sequence length="174" mass="19218">MPVAATQADVINLFSSPSSQDDIKALALELKLQKEHKKALEDEAEAISREITAKEEVLYDLMTSVGILKTRYEGIGTVSPQLQYWASISGEMQTVGFKQLRVLEQGDLIQEKVNGQTLSAWIRSAIEEGEIIQAVSNIDDQPVENCWIFNTGPLEGEIVGMKISGKKKVNIRKG</sequence>
<protein>
    <submittedName>
        <fullName evidence="2">Uncharacterized protein</fullName>
    </submittedName>
</protein>
<dbReference type="InterPro" id="IPR055731">
    <property type="entry name" value="Pam3_gp33-like"/>
</dbReference>
<dbReference type="Pfam" id="PF23984">
    <property type="entry name" value="DUF7307"/>
    <property type="match status" value="1"/>
</dbReference>
<name>A0A6M3K6L1_9ZZZZ</name>
<keyword evidence="1" id="KW-0175">Coiled coil</keyword>
<gene>
    <name evidence="2" type="ORF">MM415A01388_0009</name>
</gene>
<accession>A0A6M3K6L1</accession>
<organism evidence="2">
    <name type="scientific">viral metagenome</name>
    <dbReference type="NCBI Taxonomy" id="1070528"/>
    <lineage>
        <taxon>unclassified sequences</taxon>
        <taxon>metagenomes</taxon>
        <taxon>organismal metagenomes</taxon>
    </lineage>
</organism>
<evidence type="ECO:0000256" key="1">
    <source>
        <dbReference type="SAM" id="Coils"/>
    </source>
</evidence>